<dbReference type="PANTHER" id="PTHR30535:SF4">
    <property type="entry name" value="HEMIN-BINDING PERIPLASMIC PROTEIN HMUT"/>
    <property type="match status" value="1"/>
</dbReference>
<accession>A0A1M6D4F3</accession>
<organism evidence="3 4">
    <name type="scientific">Muricoccus roseus</name>
    <dbReference type="NCBI Taxonomy" id="198092"/>
    <lineage>
        <taxon>Bacteria</taxon>
        <taxon>Pseudomonadati</taxon>
        <taxon>Pseudomonadota</taxon>
        <taxon>Alphaproteobacteria</taxon>
        <taxon>Acetobacterales</taxon>
        <taxon>Roseomonadaceae</taxon>
        <taxon>Muricoccus</taxon>
    </lineage>
</organism>
<dbReference type="Proteomes" id="UP000184387">
    <property type="component" value="Unassembled WGS sequence"/>
</dbReference>
<gene>
    <name evidence="3" type="ORF">SAMN02745194_00809</name>
</gene>
<dbReference type="AlphaFoldDB" id="A0A1M6D4F3"/>
<keyword evidence="1" id="KW-0732">Signal</keyword>
<reference evidence="3 4" key="1">
    <citation type="submission" date="2016-11" db="EMBL/GenBank/DDBJ databases">
        <authorList>
            <person name="Jaros S."/>
            <person name="Januszkiewicz K."/>
            <person name="Wedrychowicz H."/>
        </authorList>
    </citation>
    <scope>NUCLEOTIDE SEQUENCE [LARGE SCALE GENOMIC DNA]</scope>
    <source>
        <strain evidence="3 4">DSM 14916</strain>
    </source>
</reference>
<name>A0A1M6D4F3_9PROT</name>
<sequence>MRRRSLLAAGPALLAARAARAVPSRVVCVGGALTECAFALGAGSRLVAVDTTSLVPPAAQRLPNIGYMRALPTEGLVALHPDLLLLSEEAGPPAAIEVLRAARMPIRTVPDGAGGEAAVAKLRAVAEALELPAEPMASALAEDWAALDAPIAALPTRPRGIFVLSGSSGAPLVSGRDTHADAAIRAAGAVNLVEGYRGYRPLSPEMAARMAPDFILMMDHALEAAGGPEAVLRMPALAVTPAAAARRVVPMPGSHLNFGPRAAEARRALALALRPGATLPALPERPWLRG</sequence>
<proteinExistence type="predicted"/>
<dbReference type="SUPFAM" id="SSF53807">
    <property type="entry name" value="Helical backbone' metal receptor"/>
    <property type="match status" value="1"/>
</dbReference>
<dbReference type="Pfam" id="PF01497">
    <property type="entry name" value="Peripla_BP_2"/>
    <property type="match status" value="1"/>
</dbReference>
<evidence type="ECO:0000256" key="1">
    <source>
        <dbReference type="SAM" id="SignalP"/>
    </source>
</evidence>
<feature type="domain" description="Fe/B12 periplasmic-binding" evidence="2">
    <location>
        <begin position="25"/>
        <end position="277"/>
    </location>
</feature>
<dbReference type="InterPro" id="IPR002491">
    <property type="entry name" value="ABC_transptr_periplasmic_BD"/>
</dbReference>
<dbReference type="STRING" id="198092.SAMN02745194_00809"/>
<dbReference type="RefSeq" id="WP_073131722.1">
    <property type="nucleotide sequence ID" value="NZ_FQZF01000004.1"/>
</dbReference>
<dbReference type="InterPro" id="IPR050902">
    <property type="entry name" value="ABC_Transporter_SBP"/>
</dbReference>
<dbReference type="EMBL" id="FQZF01000004">
    <property type="protein sequence ID" value="SHI67878.1"/>
    <property type="molecule type" value="Genomic_DNA"/>
</dbReference>
<keyword evidence="4" id="KW-1185">Reference proteome</keyword>
<dbReference type="PANTHER" id="PTHR30535">
    <property type="entry name" value="VITAMIN B12-BINDING PROTEIN"/>
    <property type="match status" value="1"/>
</dbReference>
<feature type="chain" id="PRO_5012567757" evidence="1">
    <location>
        <begin position="22"/>
        <end position="290"/>
    </location>
</feature>
<dbReference type="Gene3D" id="3.40.50.1980">
    <property type="entry name" value="Nitrogenase molybdenum iron protein domain"/>
    <property type="match status" value="2"/>
</dbReference>
<dbReference type="PROSITE" id="PS50983">
    <property type="entry name" value="FE_B12_PBP"/>
    <property type="match status" value="1"/>
</dbReference>
<evidence type="ECO:0000313" key="3">
    <source>
        <dbReference type="EMBL" id="SHI67878.1"/>
    </source>
</evidence>
<evidence type="ECO:0000313" key="4">
    <source>
        <dbReference type="Proteomes" id="UP000184387"/>
    </source>
</evidence>
<dbReference type="OrthoDB" id="9797736at2"/>
<evidence type="ECO:0000259" key="2">
    <source>
        <dbReference type="PROSITE" id="PS50983"/>
    </source>
</evidence>
<feature type="signal peptide" evidence="1">
    <location>
        <begin position="1"/>
        <end position="21"/>
    </location>
</feature>
<protein>
    <submittedName>
        <fullName evidence="3">Iron complex transport system substrate-binding protein</fullName>
    </submittedName>
</protein>